<name>I0R6X8_9FIRM</name>
<protein>
    <recommendedName>
        <fullName evidence="3">Type II toxin-antitoxin system RelE/ParE family toxin</fullName>
    </recommendedName>
</protein>
<keyword evidence="2" id="KW-1185">Reference proteome</keyword>
<comment type="caution">
    <text evidence="1">The sequence shown here is derived from an EMBL/GenBank/DDBJ whole genome shotgun (WGS) entry which is preliminary data.</text>
</comment>
<sequence>MDYKIVLMHNAENDLDSFISYLLFEKRSKQAAGNLLNDFEATKVILSNVAGRGCYMSGRCFWNKNLKVNKV</sequence>
<dbReference type="PATRIC" id="fig|1095750.3.peg.1765"/>
<gene>
    <name evidence="1" type="ORF">HMPREF9970_2040</name>
</gene>
<proteinExistence type="predicted"/>
<evidence type="ECO:0000313" key="2">
    <source>
        <dbReference type="Proteomes" id="UP000005039"/>
    </source>
</evidence>
<organism evidence="1 2">
    <name type="scientific">Lachnoanaerobaculum saburreum F0468</name>
    <dbReference type="NCBI Taxonomy" id="1095750"/>
    <lineage>
        <taxon>Bacteria</taxon>
        <taxon>Bacillati</taxon>
        <taxon>Bacillota</taxon>
        <taxon>Clostridia</taxon>
        <taxon>Lachnospirales</taxon>
        <taxon>Lachnospiraceae</taxon>
        <taxon>Lachnoanaerobaculum</taxon>
    </lineage>
</organism>
<evidence type="ECO:0008006" key="3">
    <source>
        <dbReference type="Google" id="ProtNLM"/>
    </source>
</evidence>
<reference evidence="1 2" key="1">
    <citation type="submission" date="2012-03" db="EMBL/GenBank/DDBJ databases">
        <authorList>
            <person name="Durkin A.S."/>
            <person name="McCorrison J."/>
            <person name="Torralba M."/>
            <person name="Gillis M."/>
            <person name="Methe B."/>
            <person name="Sutton G."/>
            <person name="Nelson K.E."/>
        </authorList>
    </citation>
    <scope>NUCLEOTIDE SEQUENCE [LARGE SCALE GENOMIC DNA]</scope>
    <source>
        <strain evidence="1 2">F0468</strain>
    </source>
</reference>
<evidence type="ECO:0000313" key="1">
    <source>
        <dbReference type="EMBL" id="EIC95436.1"/>
    </source>
</evidence>
<dbReference type="eggNOG" id="ENOG5032ZQ7">
    <property type="taxonomic scope" value="Bacteria"/>
</dbReference>
<dbReference type="EMBL" id="AJGH01000082">
    <property type="protein sequence ID" value="EIC95436.1"/>
    <property type="molecule type" value="Genomic_DNA"/>
</dbReference>
<dbReference type="Proteomes" id="UP000005039">
    <property type="component" value="Unassembled WGS sequence"/>
</dbReference>
<dbReference type="AlphaFoldDB" id="I0R6X8"/>
<dbReference type="RefSeq" id="WP_008754307.1">
    <property type="nucleotide sequence ID" value="NZ_AJGH01000082.1"/>
</dbReference>
<accession>I0R6X8</accession>